<dbReference type="Gene3D" id="3.10.350.10">
    <property type="entry name" value="LysM domain"/>
    <property type="match status" value="3"/>
</dbReference>
<dbReference type="PROSITE" id="PS51782">
    <property type="entry name" value="LYSM"/>
    <property type="match status" value="2"/>
</dbReference>
<organism evidence="4 5">
    <name type="scientific">Peptidiphaga gingivicola</name>
    <dbReference type="NCBI Taxonomy" id="2741497"/>
    <lineage>
        <taxon>Bacteria</taxon>
        <taxon>Bacillati</taxon>
        <taxon>Actinomycetota</taxon>
        <taxon>Actinomycetes</taxon>
        <taxon>Actinomycetales</taxon>
        <taxon>Actinomycetaceae</taxon>
        <taxon>Peptidiphaga</taxon>
    </lineage>
</organism>
<keyword evidence="2" id="KW-0732">Signal</keyword>
<dbReference type="InterPro" id="IPR023346">
    <property type="entry name" value="Lysozyme-like_dom_sf"/>
</dbReference>
<evidence type="ECO:0000313" key="4">
    <source>
        <dbReference type="EMBL" id="OAP85215.1"/>
    </source>
</evidence>
<keyword evidence="5" id="KW-1185">Reference proteome</keyword>
<dbReference type="PANTHER" id="PTHR33734:SF22">
    <property type="entry name" value="MEMBRANE-BOUND LYTIC MUREIN TRANSGLYCOSYLASE D"/>
    <property type="match status" value="1"/>
</dbReference>
<evidence type="ECO:0000259" key="3">
    <source>
        <dbReference type="PROSITE" id="PS51782"/>
    </source>
</evidence>
<dbReference type="InterPro" id="IPR018392">
    <property type="entry name" value="LysM"/>
</dbReference>
<dbReference type="Proteomes" id="UP000078368">
    <property type="component" value="Unassembled WGS sequence"/>
</dbReference>
<dbReference type="RefSeq" id="WP_064231857.1">
    <property type="nucleotide sequence ID" value="NZ_LVZK01000003.1"/>
</dbReference>
<accession>A0A179B1F1</accession>
<feature type="signal peptide" evidence="2">
    <location>
        <begin position="1"/>
        <end position="25"/>
    </location>
</feature>
<dbReference type="Pfam" id="PF01464">
    <property type="entry name" value="SLT"/>
    <property type="match status" value="1"/>
</dbReference>
<dbReference type="STRING" id="1823756.A4H34_08875"/>
<dbReference type="EMBL" id="LVZK01000003">
    <property type="protein sequence ID" value="OAP85215.1"/>
    <property type="molecule type" value="Genomic_DNA"/>
</dbReference>
<name>A0A179B1F1_9ACTO</name>
<dbReference type="InterPro" id="IPR036779">
    <property type="entry name" value="LysM_dom_sf"/>
</dbReference>
<dbReference type="SUPFAM" id="SSF53955">
    <property type="entry name" value="Lysozyme-like"/>
    <property type="match status" value="1"/>
</dbReference>
<feature type="domain" description="LysM" evidence="3">
    <location>
        <begin position="174"/>
        <end position="218"/>
    </location>
</feature>
<reference evidence="4 5" key="1">
    <citation type="submission" date="2016-04" db="EMBL/GenBank/DDBJ databases">
        <title>Peptidophaga gingivicola gen. nov., sp. nov., isolated from human subgingival plaque.</title>
        <authorList>
            <person name="Beall C.J."/>
            <person name="Mokrzan E.M."/>
            <person name="Griffen A.L."/>
            <person name="Leys E.J."/>
        </authorList>
    </citation>
    <scope>NUCLEOTIDE SEQUENCE [LARGE SCALE GENOMIC DNA]</scope>
    <source>
        <strain evidence="4 5">BA112</strain>
    </source>
</reference>
<feature type="compositionally biased region" description="Low complexity" evidence="1">
    <location>
        <begin position="159"/>
        <end position="172"/>
    </location>
</feature>
<sequence>MSLRTQLSVAVAATAAVGGMAPAAADSSTSVKTADVAHLEKLGTKAPSLTYRAASHDTLETVAKRTGVSPTAIAQANELTGPLRTGQRLKIPSISEAPKAPLPAEPSGSLSHTVQRGDTLSGIARQHGTTVAAIAQANGIADPARIYVGQQIAIPAAAQPSPQTAAQSATQTNGSHTVQRGDTLSGIARQHGTTVAAIAQANGIADPARIYAGKTLTIPGAATEASATPQNPVPKTFLHYTYPDSTNSAANANKLALEGAAVPSRAQMQEIVRSTAVQMGVDPKLALAHAYVESGFDMRSVSPANAIGVMQVIPSSGEWASRLVGRRLNLLDPRDNAVAGVAIIRYLQSNADSADQGIAGYYQGLGGVRKNGMKPDTAIYVNRVKAAQARF</sequence>
<evidence type="ECO:0000256" key="2">
    <source>
        <dbReference type="SAM" id="SignalP"/>
    </source>
</evidence>
<dbReference type="SMART" id="SM00257">
    <property type="entry name" value="LysM"/>
    <property type="match status" value="3"/>
</dbReference>
<dbReference type="Pfam" id="PF01476">
    <property type="entry name" value="LysM"/>
    <property type="match status" value="3"/>
</dbReference>
<feature type="region of interest" description="Disordered" evidence="1">
    <location>
        <begin position="159"/>
        <end position="179"/>
    </location>
</feature>
<dbReference type="AlphaFoldDB" id="A0A179B1F1"/>
<feature type="chain" id="PRO_5008098923" description="LysM domain-containing protein" evidence="2">
    <location>
        <begin position="26"/>
        <end position="391"/>
    </location>
</feature>
<dbReference type="SUPFAM" id="SSF54106">
    <property type="entry name" value="LysM domain"/>
    <property type="match status" value="3"/>
</dbReference>
<protein>
    <recommendedName>
        <fullName evidence="3">LysM domain-containing protein</fullName>
    </recommendedName>
</protein>
<proteinExistence type="predicted"/>
<dbReference type="PANTHER" id="PTHR33734">
    <property type="entry name" value="LYSM DOMAIN-CONTAINING GPI-ANCHORED PROTEIN 2"/>
    <property type="match status" value="1"/>
</dbReference>
<comment type="caution">
    <text evidence="4">The sequence shown here is derived from an EMBL/GenBank/DDBJ whole genome shotgun (WGS) entry which is preliminary data.</text>
</comment>
<gene>
    <name evidence="4" type="ORF">A4H34_08875</name>
</gene>
<dbReference type="Gene3D" id="1.10.530.10">
    <property type="match status" value="1"/>
</dbReference>
<dbReference type="InterPro" id="IPR008258">
    <property type="entry name" value="Transglycosylase_SLT_dom_1"/>
</dbReference>
<dbReference type="CDD" id="cd00118">
    <property type="entry name" value="LysM"/>
    <property type="match status" value="2"/>
</dbReference>
<evidence type="ECO:0000256" key="1">
    <source>
        <dbReference type="SAM" id="MobiDB-lite"/>
    </source>
</evidence>
<feature type="domain" description="LysM" evidence="3">
    <location>
        <begin position="110"/>
        <end position="154"/>
    </location>
</feature>
<evidence type="ECO:0000313" key="5">
    <source>
        <dbReference type="Proteomes" id="UP000078368"/>
    </source>
</evidence>